<protein>
    <recommendedName>
        <fullName evidence="3">HK97 gp10 family phage protein</fullName>
    </recommendedName>
</protein>
<evidence type="ECO:0000313" key="1">
    <source>
        <dbReference type="EMBL" id="GIE65407.1"/>
    </source>
</evidence>
<accession>A0ABQ4B416</accession>
<dbReference type="EMBL" id="BOMS01000018">
    <property type="protein sequence ID" value="GIE65407.1"/>
    <property type="molecule type" value="Genomic_DNA"/>
</dbReference>
<dbReference type="Proteomes" id="UP000624709">
    <property type="component" value="Unassembled WGS sequence"/>
</dbReference>
<sequence>MITFGVDGQSLKTVAAHLAAQENGKLLKRELGAKIRKALQPAVAEARAGILAMDSGGLPLDGGGLRAAIARRVRAQAKLSGRFPGAKVHVSKRGMPRGFELAARRTNRRKGWRHPVFGNTDVWARQLGRPGWFDDPMRRGRPRYRRAVLEAMETVARQITRRV</sequence>
<evidence type="ECO:0008006" key="3">
    <source>
        <dbReference type="Google" id="ProtNLM"/>
    </source>
</evidence>
<keyword evidence="2" id="KW-1185">Reference proteome</keyword>
<proteinExistence type="predicted"/>
<gene>
    <name evidence="1" type="ORF">Apa02nite_015150</name>
</gene>
<organism evidence="1 2">
    <name type="scientific">Actinoplanes palleronii</name>
    <dbReference type="NCBI Taxonomy" id="113570"/>
    <lineage>
        <taxon>Bacteria</taxon>
        <taxon>Bacillati</taxon>
        <taxon>Actinomycetota</taxon>
        <taxon>Actinomycetes</taxon>
        <taxon>Micromonosporales</taxon>
        <taxon>Micromonosporaceae</taxon>
        <taxon>Actinoplanes</taxon>
    </lineage>
</organism>
<reference evidence="1 2" key="1">
    <citation type="submission" date="2021-01" db="EMBL/GenBank/DDBJ databases">
        <title>Whole genome shotgun sequence of Actinoplanes palleronii NBRC 14916.</title>
        <authorList>
            <person name="Komaki H."/>
            <person name="Tamura T."/>
        </authorList>
    </citation>
    <scope>NUCLEOTIDE SEQUENCE [LARGE SCALE GENOMIC DNA]</scope>
    <source>
        <strain evidence="1 2">NBRC 14916</strain>
    </source>
</reference>
<comment type="caution">
    <text evidence="1">The sequence shown here is derived from an EMBL/GenBank/DDBJ whole genome shotgun (WGS) entry which is preliminary data.</text>
</comment>
<name>A0ABQ4B416_9ACTN</name>
<evidence type="ECO:0000313" key="2">
    <source>
        <dbReference type="Proteomes" id="UP000624709"/>
    </source>
</evidence>
<dbReference type="RefSeq" id="WP_203824401.1">
    <property type="nucleotide sequence ID" value="NZ_BAAATY010000008.1"/>
</dbReference>